<keyword evidence="6 8" id="KW-0472">Membrane</keyword>
<evidence type="ECO:0000259" key="10">
    <source>
        <dbReference type="Pfam" id="PF24474"/>
    </source>
</evidence>
<evidence type="ECO:0000256" key="2">
    <source>
        <dbReference type="ARBA" id="ARBA00006682"/>
    </source>
</evidence>
<dbReference type="InterPro" id="IPR039877">
    <property type="entry name" value="TMEM131-like"/>
</dbReference>
<dbReference type="GO" id="GO:0016020">
    <property type="term" value="C:membrane"/>
    <property type="evidence" value="ECO:0007669"/>
    <property type="project" value="UniProtKB-SubCell"/>
</dbReference>
<keyword evidence="5 8" id="KW-1133">Transmembrane helix</keyword>
<comment type="subcellular location">
    <subcellularLocation>
        <location evidence="1">Membrane</location>
        <topology evidence="1">Single-pass type I membrane protein</topology>
    </subcellularLocation>
</comment>
<evidence type="ECO:0000256" key="4">
    <source>
        <dbReference type="ARBA" id="ARBA00022729"/>
    </source>
</evidence>
<dbReference type="OMA" id="NDACEHT"/>
<dbReference type="InterPro" id="IPR022113">
    <property type="entry name" value="TMEM131L_N"/>
</dbReference>
<gene>
    <name evidence="12" type="ORF">BVC80_9065g93</name>
</gene>
<keyword evidence="3 8" id="KW-0812">Transmembrane</keyword>
<protein>
    <submittedName>
        <fullName evidence="12">Uncharacterized protein</fullName>
    </submittedName>
</protein>
<comment type="caution">
    <text evidence="12">The sequence shown here is derived from an EMBL/GenBank/DDBJ whole genome shotgun (WGS) entry which is preliminary data.</text>
</comment>
<feature type="domain" description="TMEM131L fifth Ig-like" evidence="11">
    <location>
        <begin position="863"/>
        <end position="928"/>
    </location>
</feature>
<evidence type="ECO:0000256" key="1">
    <source>
        <dbReference type="ARBA" id="ARBA00004479"/>
    </source>
</evidence>
<dbReference type="InParanoid" id="A0A200PNM8"/>
<dbReference type="InterPro" id="IPR056001">
    <property type="entry name" value="DUF7579"/>
</dbReference>
<feature type="domain" description="DUF7579" evidence="10">
    <location>
        <begin position="498"/>
        <end position="617"/>
    </location>
</feature>
<name>A0A200PNM8_MACCD</name>
<dbReference type="Pfam" id="PF24474">
    <property type="entry name" value="DUF7579"/>
    <property type="match status" value="1"/>
</dbReference>
<feature type="domain" description="Transmembrane protein 131-like N-terminal" evidence="9">
    <location>
        <begin position="240"/>
        <end position="323"/>
    </location>
</feature>
<reference evidence="12 13" key="1">
    <citation type="journal article" date="2017" name="Mol. Plant">
        <title>The Genome of Medicinal Plant Macleaya cordata Provides New Insights into Benzylisoquinoline Alkaloids Metabolism.</title>
        <authorList>
            <person name="Liu X."/>
            <person name="Liu Y."/>
            <person name="Huang P."/>
            <person name="Ma Y."/>
            <person name="Qing Z."/>
            <person name="Tang Q."/>
            <person name="Cao H."/>
            <person name="Cheng P."/>
            <person name="Zheng Y."/>
            <person name="Yuan Z."/>
            <person name="Zhou Y."/>
            <person name="Liu J."/>
            <person name="Tang Z."/>
            <person name="Zhuo Y."/>
            <person name="Zhang Y."/>
            <person name="Yu L."/>
            <person name="Huang J."/>
            <person name="Yang P."/>
            <person name="Peng Q."/>
            <person name="Zhang J."/>
            <person name="Jiang W."/>
            <person name="Zhang Z."/>
            <person name="Lin K."/>
            <person name="Ro D.K."/>
            <person name="Chen X."/>
            <person name="Xiong X."/>
            <person name="Shang Y."/>
            <person name="Huang S."/>
            <person name="Zeng J."/>
        </authorList>
    </citation>
    <scope>NUCLEOTIDE SEQUENCE [LARGE SCALE GENOMIC DNA]</scope>
    <source>
        <strain evidence="13">cv. BLH2017</strain>
        <tissue evidence="12">Root</tissue>
    </source>
</reference>
<dbReference type="OrthoDB" id="168404at2759"/>
<evidence type="ECO:0000256" key="8">
    <source>
        <dbReference type="SAM" id="Phobius"/>
    </source>
</evidence>
<dbReference type="Pfam" id="PF24501">
    <property type="entry name" value="Ig_TMEM131L_5"/>
    <property type="match status" value="1"/>
</dbReference>
<comment type="similarity">
    <text evidence="2">Belongs to the TMEM131 family.</text>
</comment>
<dbReference type="Pfam" id="PF12371">
    <property type="entry name" value="TMEM131_like_N"/>
    <property type="match status" value="1"/>
</dbReference>
<accession>A0A200PNM8</accession>
<evidence type="ECO:0000313" key="12">
    <source>
        <dbReference type="EMBL" id="OUZ99815.1"/>
    </source>
</evidence>
<keyword evidence="13" id="KW-1185">Reference proteome</keyword>
<evidence type="ECO:0000256" key="6">
    <source>
        <dbReference type="ARBA" id="ARBA00023136"/>
    </source>
</evidence>
<evidence type="ECO:0000313" key="13">
    <source>
        <dbReference type="Proteomes" id="UP000195402"/>
    </source>
</evidence>
<dbReference type="PANTHER" id="PTHR22050">
    <property type="entry name" value="RW1 PROTEIN HOMOLOG"/>
    <property type="match status" value="1"/>
</dbReference>
<proteinExistence type="inferred from homology"/>
<feature type="compositionally biased region" description="Low complexity" evidence="7">
    <location>
        <begin position="1125"/>
        <end position="1157"/>
    </location>
</feature>
<evidence type="ECO:0000256" key="5">
    <source>
        <dbReference type="ARBA" id="ARBA00022989"/>
    </source>
</evidence>
<organism evidence="12 13">
    <name type="scientific">Macleaya cordata</name>
    <name type="common">Five-seeded plume-poppy</name>
    <name type="synonym">Bocconia cordata</name>
    <dbReference type="NCBI Taxonomy" id="56857"/>
    <lineage>
        <taxon>Eukaryota</taxon>
        <taxon>Viridiplantae</taxon>
        <taxon>Streptophyta</taxon>
        <taxon>Embryophyta</taxon>
        <taxon>Tracheophyta</taxon>
        <taxon>Spermatophyta</taxon>
        <taxon>Magnoliopsida</taxon>
        <taxon>Ranunculales</taxon>
        <taxon>Papaveraceae</taxon>
        <taxon>Papaveroideae</taxon>
        <taxon>Macleaya</taxon>
    </lineage>
</organism>
<keyword evidence="4" id="KW-0732">Signal</keyword>
<dbReference type="InterPro" id="IPR055437">
    <property type="entry name" value="TMEM131L_Ig_5"/>
</dbReference>
<dbReference type="Proteomes" id="UP000195402">
    <property type="component" value="Unassembled WGS sequence"/>
</dbReference>
<feature type="compositionally biased region" description="Basic residues" evidence="7">
    <location>
        <begin position="1115"/>
        <end position="1124"/>
    </location>
</feature>
<feature type="transmembrane region" description="Helical" evidence="8">
    <location>
        <begin position="954"/>
        <end position="977"/>
    </location>
</feature>
<feature type="transmembrane region" description="Helical" evidence="8">
    <location>
        <begin position="923"/>
        <end position="942"/>
    </location>
</feature>
<feature type="region of interest" description="Disordered" evidence="7">
    <location>
        <begin position="1111"/>
        <end position="1166"/>
    </location>
</feature>
<evidence type="ECO:0000256" key="7">
    <source>
        <dbReference type="SAM" id="MobiDB-lite"/>
    </source>
</evidence>
<evidence type="ECO:0000259" key="9">
    <source>
        <dbReference type="Pfam" id="PF12371"/>
    </source>
</evidence>
<dbReference type="EMBL" id="MVGT01004390">
    <property type="protein sequence ID" value="OUZ99815.1"/>
    <property type="molecule type" value="Genomic_DNA"/>
</dbReference>
<dbReference type="STRING" id="56857.A0A200PNM8"/>
<evidence type="ECO:0000259" key="11">
    <source>
        <dbReference type="Pfam" id="PF24501"/>
    </source>
</evidence>
<evidence type="ECO:0000256" key="3">
    <source>
        <dbReference type="ARBA" id="ARBA00022692"/>
    </source>
</evidence>
<feature type="transmembrane region" description="Helical" evidence="8">
    <location>
        <begin position="28"/>
        <end position="44"/>
    </location>
</feature>
<sequence length="1356" mass="146982">METEKTLTKGAEEHLAMFHLKFHQPSKGLHFIFVLSCILFFLATCGPCATRNHLVSEMDGMLGPLEYDACGSYEDNLDTGVQDLLGADISAKYVGENSGTCSGLKAVCANSELFCFPSTLPGFLAEVDDCKAAFVEVLGNHDDATLPEASISNSLWQSNSSWSSDHGAFMLVKGGVVSCSLSSGMELHDVSSTQSINADRDDCASCGGPSLKCNIPYAISDKKSKVIKSDLLDGSSSPHVKISPPSLDWGQNYLYFPSIAFLTVANTCNDSVLHIYEPFSSDTQFYPCDFDEVVLGPGEVASICFIFLPQRLGFLSAHLVLQTSSGGFLIHAKGLAVESLYEIEPLTGMDAYSDGGWSKNLSLHNPFDDTLHVKGVVAWISVFSGNASQTAEAVCKLDTFQGSDQFRSFLNVNQWLDIESGQDGLPLMGIRPRSSWAINPHSTENFMEIDFLSGAQGRVFGAFCVQLESSSHDRTDTVIIPFDAQVHGNAAYSGLRGPVSVSLESLVPCDGSETIAVVLSLRNRVAYLLTVVKISEVTDGKELFHIKYIDGLLLFPGTVTPAAVVTYTSTPGYSQEHPHDIPDLSLDCRLLISTNDSGSPLVEIPCQDIVSTCSRHQVASYIDDKPQDEKSKSGNIMRGSLGSVIQSPSQIKLKALEIAEADELVLRNWKSQGTTSGLSILDDEEVLFPVVQVGSHCSKWITVKNPSAEPVIMQLIMNSGAIIDQCRAADKLTLSSSLVQNDSTRPTRYGFSISATAITEAYVHPYGRAFLGPIVFHPSKRCGWRGSAVIRNNLSGVEWLPLRGFGGSLSLVLLEGFEPIQSLEFNLSMPNPLNVSSPEMLHQIKVKSSICSQPLSKELFAKNTGDLPLEVRRIEVSGADCGLDGFTVNTCKAFSLQPGESKKLLISYRPDFSAAVVHRDLELALATGILVIPMKASIPVYMRNLCRNSIFWILLKKLSLVVFIAAALFCLLFFFVLPQVMADTQDCLFKTESGTISRAREPYCMHPNQGNSRFSMCNYVDNMLKSVREDETSKLGFVGRFSDCSNGVQEQRITAQLTKNVHDFQEQVIGISGLQNETTSVMYSSEAKSVALNETSGLLEAQQTGNLTVRTGKERGRRRRKRRAAGAGLTGLLEVSSSQSGNSTPSSPLSPVSSLTPKRTASPSPEVGNAIEAMNLFADVADKNSKKKQLFGAGSGPTALEPKVSVKYNRGSCSTYTQQESLVPRKTSSKPVLLSSATFPARGHRVPGVVIASPHMTPHARAPGSNLCKETSIKMEEKANHRDEFTYDIWGNHFSGFHLVDKDNGVSSIISNASSGDSQSFFARGPQVLVQKSQARSVSPAHKLPHCSVTCLLQKG</sequence>
<dbReference type="PANTHER" id="PTHR22050:SF0">
    <property type="entry name" value="TRANSMEMBRANE PROTEIN 131 HOMOLOG"/>
    <property type="match status" value="1"/>
</dbReference>